<dbReference type="OrthoDB" id="5149787at2"/>
<dbReference type="Proteomes" id="UP000271256">
    <property type="component" value="Unassembled WGS sequence"/>
</dbReference>
<evidence type="ECO:0000256" key="1">
    <source>
        <dbReference type="SAM" id="Phobius"/>
    </source>
</evidence>
<protein>
    <recommendedName>
        <fullName evidence="4">MotA/TolQ/ExbB proton channel domain-containing protein</fullName>
    </recommendedName>
</protein>
<dbReference type="AlphaFoldDB" id="A0A494WTD8"/>
<proteinExistence type="predicted"/>
<dbReference type="Gene3D" id="1.20.5.1230">
    <property type="entry name" value="Apolipoprotein A-I"/>
    <property type="match status" value="1"/>
</dbReference>
<feature type="transmembrane region" description="Helical" evidence="1">
    <location>
        <begin position="176"/>
        <end position="200"/>
    </location>
</feature>
<feature type="transmembrane region" description="Helical" evidence="1">
    <location>
        <begin position="24"/>
        <end position="45"/>
    </location>
</feature>
<accession>A0A494WTD8</accession>
<name>A0A494WTD8_9FIRM</name>
<evidence type="ECO:0000313" key="2">
    <source>
        <dbReference type="EMBL" id="RKO66649.1"/>
    </source>
</evidence>
<organism evidence="2 3">
    <name type="scientific">Desulfofundulus salinus</name>
    <dbReference type="NCBI Taxonomy" id="2419843"/>
    <lineage>
        <taxon>Bacteria</taxon>
        <taxon>Bacillati</taxon>
        <taxon>Bacillota</taxon>
        <taxon>Clostridia</taxon>
        <taxon>Eubacteriales</taxon>
        <taxon>Peptococcaceae</taxon>
        <taxon>Desulfofundulus</taxon>
    </lineage>
</organism>
<evidence type="ECO:0008006" key="4">
    <source>
        <dbReference type="Google" id="ProtNLM"/>
    </source>
</evidence>
<evidence type="ECO:0000313" key="3">
    <source>
        <dbReference type="Proteomes" id="UP000271256"/>
    </source>
</evidence>
<keyword evidence="3" id="KW-1185">Reference proteome</keyword>
<keyword evidence="1" id="KW-0812">Transmembrane</keyword>
<reference evidence="2 3" key="1">
    <citation type="submission" date="2018-10" db="EMBL/GenBank/DDBJ databases">
        <authorList>
            <person name="Grouzdev D.S."/>
            <person name="Krutkina M.S."/>
            <person name="Tourova T.P."/>
            <person name="Nazina T.N."/>
        </authorList>
    </citation>
    <scope>NUCLEOTIDE SEQUENCE [LARGE SCALE GENOMIC DNA]</scope>
    <source>
        <strain evidence="2 3">435</strain>
    </source>
</reference>
<dbReference type="EMBL" id="RBWE01000001">
    <property type="protein sequence ID" value="RKO66649.1"/>
    <property type="molecule type" value="Genomic_DNA"/>
</dbReference>
<dbReference type="RefSeq" id="WP_121451077.1">
    <property type="nucleotide sequence ID" value="NZ_RBWE01000001.1"/>
</dbReference>
<feature type="transmembrane region" description="Helical" evidence="1">
    <location>
        <begin position="135"/>
        <end position="156"/>
    </location>
</feature>
<comment type="caution">
    <text evidence="2">The sequence shown here is derived from an EMBL/GenBank/DDBJ whole genome shotgun (WGS) entry which is preliminary data.</text>
</comment>
<gene>
    <name evidence="2" type="ORF">D7024_06620</name>
</gene>
<dbReference type="NCBIfam" id="NF033915">
    <property type="entry name" value="antiphage_ZorA_2"/>
    <property type="match status" value="1"/>
</dbReference>
<keyword evidence="1" id="KW-1133">Transmembrane helix</keyword>
<keyword evidence="1" id="KW-0472">Membrane</keyword>
<sequence>MESSWISIIIPLVQLNASMSQTSLATVIVWVFCLIIFGCSLRGFVPKLRKLRLGLKEFASNVEALVARQIDFDTLSHRLNSQDNPVVARAWNDYDSTLLKVPEGEKGIRVYSTISARFIFNSDDLFLENSGLHSVAPALLTGLGILGTFLGLSLGLTNVNLASEDLVTLKQGIRSLLAGAHTAFVTSVWGIGLSITLTWLKKIYFNQISVLLDRICDWLDQSFPRRLAEAWLSEVYREAREQTAELKKFNDELAWSIAAALDEKLAARITPALENLLGAIEKLTETGSAEVARVISREAGAEVVKLGEILQQASDVLSNTLHASSELQRNIGETVSRQLALTASHVEESLGNSVVRFGELTHQVERAVEQVRQSIAEQILQQKQYFEESMNRLQETTKSYLEDFLVKVDHAVGHVSERSSNVVSEVGHEIGRLLEELSVHVKELGDEYTARRNDLRAAVDEITTLLAMIEKLVGEASRVLDAYRESAQPVREAGVILAKSVETFTEAGTTLRQATQEFSGLWDEYRRHSAQVVSEIRQALQHTESAWRAYESRLGQIRQELESVFGVIEDGLRRYAETVHEGMSRYLKELDGEMGKAIGSLGAAVGELGETLADFLEQLHERR</sequence>